<sequence>LVVVVLTVLGSSVGAETVADVAGEQLEPSLGSVVTLDQSSQEDADVDAAPPSTTPMDALVEDTATLPPPSPDRRPKNVSETVADARPPRRVAMAGLPVGLRLLFTFLYYALPAVNMFLLNPSLARTILPVFEYMLGEDVGSLFGATGVLRLVVSVVQETFA</sequence>
<gene>
    <name evidence="4" type="ORF">C7M84_014108</name>
</gene>
<evidence type="ECO:0000313" key="4">
    <source>
        <dbReference type="EMBL" id="ROT85437.1"/>
    </source>
</evidence>
<keyword evidence="2" id="KW-0812">Transmembrane</keyword>
<evidence type="ECO:0000256" key="3">
    <source>
        <dbReference type="SAM" id="SignalP"/>
    </source>
</evidence>
<keyword evidence="2" id="KW-1133">Transmembrane helix</keyword>
<comment type="caution">
    <text evidence="4">The sequence shown here is derived from an EMBL/GenBank/DDBJ whole genome shotgun (WGS) entry which is preliminary data.</text>
</comment>
<feature type="signal peptide" evidence="3">
    <location>
        <begin position="1"/>
        <end position="15"/>
    </location>
</feature>
<feature type="non-terminal residue" evidence="4">
    <location>
        <position position="1"/>
    </location>
</feature>
<keyword evidence="2" id="KW-0472">Membrane</keyword>
<feature type="transmembrane region" description="Helical" evidence="2">
    <location>
        <begin position="98"/>
        <end position="119"/>
    </location>
</feature>
<reference evidence="4 5" key="1">
    <citation type="submission" date="2018-04" db="EMBL/GenBank/DDBJ databases">
        <authorList>
            <person name="Zhang X."/>
            <person name="Yuan J."/>
            <person name="Li F."/>
            <person name="Xiang J."/>
        </authorList>
    </citation>
    <scope>NUCLEOTIDE SEQUENCE [LARGE SCALE GENOMIC DNA]</scope>
    <source>
        <tissue evidence="4">Muscle</tissue>
    </source>
</reference>
<feature type="region of interest" description="Disordered" evidence="1">
    <location>
        <begin position="34"/>
        <end position="84"/>
    </location>
</feature>
<evidence type="ECO:0000313" key="5">
    <source>
        <dbReference type="Proteomes" id="UP000283509"/>
    </source>
</evidence>
<evidence type="ECO:0000256" key="2">
    <source>
        <dbReference type="SAM" id="Phobius"/>
    </source>
</evidence>
<organism evidence="4 5">
    <name type="scientific">Penaeus vannamei</name>
    <name type="common">Whiteleg shrimp</name>
    <name type="synonym">Litopenaeus vannamei</name>
    <dbReference type="NCBI Taxonomy" id="6689"/>
    <lineage>
        <taxon>Eukaryota</taxon>
        <taxon>Metazoa</taxon>
        <taxon>Ecdysozoa</taxon>
        <taxon>Arthropoda</taxon>
        <taxon>Crustacea</taxon>
        <taxon>Multicrustacea</taxon>
        <taxon>Malacostraca</taxon>
        <taxon>Eumalacostraca</taxon>
        <taxon>Eucarida</taxon>
        <taxon>Decapoda</taxon>
        <taxon>Dendrobranchiata</taxon>
        <taxon>Penaeoidea</taxon>
        <taxon>Penaeidae</taxon>
        <taxon>Penaeus</taxon>
    </lineage>
</organism>
<protein>
    <submittedName>
        <fullName evidence="4">Uncharacterized protein</fullName>
    </submittedName>
</protein>
<reference evidence="4 5" key="2">
    <citation type="submission" date="2019-01" db="EMBL/GenBank/DDBJ databases">
        <title>The decoding of complex shrimp genome reveals the adaptation for benthos swimmer, frequently molting mechanism and breeding impact on genome.</title>
        <authorList>
            <person name="Sun Y."/>
            <person name="Gao Y."/>
            <person name="Yu Y."/>
        </authorList>
    </citation>
    <scope>NUCLEOTIDE SEQUENCE [LARGE SCALE GENOMIC DNA]</scope>
    <source>
        <tissue evidence="4">Muscle</tissue>
    </source>
</reference>
<evidence type="ECO:0000256" key="1">
    <source>
        <dbReference type="SAM" id="MobiDB-lite"/>
    </source>
</evidence>
<dbReference type="EMBL" id="QCYY01000276">
    <property type="protein sequence ID" value="ROT85437.1"/>
    <property type="molecule type" value="Genomic_DNA"/>
</dbReference>
<proteinExistence type="predicted"/>
<name>A0A3R7Q3X6_PENVA</name>
<dbReference type="Proteomes" id="UP000283509">
    <property type="component" value="Unassembled WGS sequence"/>
</dbReference>
<dbReference type="AlphaFoldDB" id="A0A3R7Q3X6"/>
<keyword evidence="5" id="KW-1185">Reference proteome</keyword>
<dbReference type="OrthoDB" id="6373454at2759"/>
<accession>A0A3R7Q3X6</accession>
<feature type="chain" id="PRO_5018726240" evidence="3">
    <location>
        <begin position="16"/>
        <end position="161"/>
    </location>
</feature>
<keyword evidence="3" id="KW-0732">Signal</keyword>